<keyword evidence="1" id="KW-1133">Transmembrane helix</keyword>
<dbReference type="Proteomes" id="UP000271889">
    <property type="component" value="Unassembled WGS sequence"/>
</dbReference>
<proteinExistence type="predicted"/>
<protein>
    <submittedName>
        <fullName evidence="2">Uncharacterized protein</fullName>
    </submittedName>
</protein>
<name>A0A3P6RKA1_CYLGO</name>
<reference evidence="2 3" key="1">
    <citation type="submission" date="2018-11" db="EMBL/GenBank/DDBJ databases">
        <authorList>
            <consortium name="Pathogen Informatics"/>
        </authorList>
    </citation>
    <scope>NUCLEOTIDE SEQUENCE [LARGE SCALE GENOMIC DNA]</scope>
</reference>
<gene>
    <name evidence="2" type="ORF">CGOC_LOCUS4786</name>
</gene>
<evidence type="ECO:0000313" key="2">
    <source>
        <dbReference type="EMBL" id="VDK59777.1"/>
    </source>
</evidence>
<evidence type="ECO:0000313" key="3">
    <source>
        <dbReference type="Proteomes" id="UP000271889"/>
    </source>
</evidence>
<keyword evidence="1" id="KW-0812">Transmembrane</keyword>
<dbReference type="EMBL" id="UYRV01013691">
    <property type="protein sequence ID" value="VDK59777.1"/>
    <property type="molecule type" value="Genomic_DNA"/>
</dbReference>
<keyword evidence="1" id="KW-0472">Membrane</keyword>
<organism evidence="2 3">
    <name type="scientific">Cylicostephanus goldi</name>
    <name type="common">Nematode worm</name>
    <dbReference type="NCBI Taxonomy" id="71465"/>
    <lineage>
        <taxon>Eukaryota</taxon>
        <taxon>Metazoa</taxon>
        <taxon>Ecdysozoa</taxon>
        <taxon>Nematoda</taxon>
        <taxon>Chromadorea</taxon>
        <taxon>Rhabditida</taxon>
        <taxon>Rhabditina</taxon>
        <taxon>Rhabditomorpha</taxon>
        <taxon>Strongyloidea</taxon>
        <taxon>Strongylidae</taxon>
        <taxon>Cylicostephanus</taxon>
    </lineage>
</organism>
<feature type="transmembrane region" description="Helical" evidence="1">
    <location>
        <begin position="71"/>
        <end position="92"/>
    </location>
</feature>
<evidence type="ECO:0000256" key="1">
    <source>
        <dbReference type="SAM" id="Phobius"/>
    </source>
</evidence>
<sequence length="129" mass="14566">MFEYDTTLLDNVNERRKLKHSLIATSSLSRLALQRHEKDIKALKVIHSRLNSSKSKKPNTERQKSRHVGKAFAVIISGVFALINFVFAFYNLSRVAIGVACTKAERNDDEDQPCGESTKRTAITIEPYA</sequence>
<dbReference type="AlphaFoldDB" id="A0A3P6RKA1"/>
<accession>A0A3P6RKA1</accession>
<keyword evidence="3" id="KW-1185">Reference proteome</keyword>